<proteinExistence type="predicted"/>
<sequence>MKILILSLLTLILATRPALAQTLELGYSGFFKHMKTVQKAKVEQAELGFYLSQADGGGLCTILAGGVRVDGEQRGEVTLLPHGQFILPYDKQLDLDKAVVALELAEQEQCDISIQIQAQLEGGRLELVQLRQVRDEMQTLLAKMAGWPGRYFVPEIRGLHLAPATEGGALTVDGVKTESGRLSLGDEQLAGEGSLVLPAVRITPWI</sequence>
<accession>A0ABP6V8D0</accession>
<dbReference type="Proteomes" id="UP001500795">
    <property type="component" value="Unassembled WGS sequence"/>
</dbReference>
<protein>
    <recommendedName>
        <fullName evidence="4">DUF2987 domain-containing protein</fullName>
    </recommendedName>
</protein>
<gene>
    <name evidence="2" type="ORF">GCM10022394_06560</name>
</gene>
<keyword evidence="3" id="KW-1185">Reference proteome</keyword>
<evidence type="ECO:0000256" key="1">
    <source>
        <dbReference type="SAM" id="SignalP"/>
    </source>
</evidence>
<name>A0ABP6V8D0_9GAMM</name>
<evidence type="ECO:0000313" key="3">
    <source>
        <dbReference type="Proteomes" id="UP001500795"/>
    </source>
</evidence>
<evidence type="ECO:0000313" key="2">
    <source>
        <dbReference type="EMBL" id="GAA3530008.1"/>
    </source>
</evidence>
<feature type="chain" id="PRO_5047241191" description="DUF2987 domain-containing protein" evidence="1">
    <location>
        <begin position="21"/>
        <end position="206"/>
    </location>
</feature>
<dbReference type="Pfam" id="PF11205">
    <property type="entry name" value="DUF2987"/>
    <property type="match status" value="1"/>
</dbReference>
<keyword evidence="1" id="KW-0732">Signal</keyword>
<dbReference type="InterPro" id="IPR021370">
    <property type="entry name" value="DUF2987"/>
</dbReference>
<organism evidence="2 3">
    <name type="scientific">Zobellella aerophila</name>
    <dbReference type="NCBI Taxonomy" id="870480"/>
    <lineage>
        <taxon>Bacteria</taxon>
        <taxon>Pseudomonadati</taxon>
        <taxon>Pseudomonadota</taxon>
        <taxon>Gammaproteobacteria</taxon>
        <taxon>Aeromonadales</taxon>
        <taxon>Aeromonadaceae</taxon>
        <taxon>Zobellella</taxon>
    </lineage>
</organism>
<dbReference type="RefSeq" id="WP_344954705.1">
    <property type="nucleotide sequence ID" value="NZ_BAABCX010000001.1"/>
</dbReference>
<reference evidence="3" key="1">
    <citation type="journal article" date="2019" name="Int. J. Syst. Evol. Microbiol.">
        <title>The Global Catalogue of Microorganisms (GCM) 10K type strain sequencing project: providing services to taxonomists for standard genome sequencing and annotation.</title>
        <authorList>
            <consortium name="The Broad Institute Genomics Platform"/>
            <consortium name="The Broad Institute Genome Sequencing Center for Infectious Disease"/>
            <person name="Wu L."/>
            <person name="Ma J."/>
        </authorList>
    </citation>
    <scope>NUCLEOTIDE SEQUENCE [LARGE SCALE GENOMIC DNA]</scope>
    <source>
        <strain evidence="3">JCM 17110</strain>
    </source>
</reference>
<evidence type="ECO:0008006" key="4">
    <source>
        <dbReference type="Google" id="ProtNLM"/>
    </source>
</evidence>
<dbReference type="EMBL" id="BAABCX010000001">
    <property type="protein sequence ID" value="GAA3530008.1"/>
    <property type="molecule type" value="Genomic_DNA"/>
</dbReference>
<comment type="caution">
    <text evidence="2">The sequence shown here is derived from an EMBL/GenBank/DDBJ whole genome shotgun (WGS) entry which is preliminary data.</text>
</comment>
<feature type="signal peptide" evidence="1">
    <location>
        <begin position="1"/>
        <end position="20"/>
    </location>
</feature>